<dbReference type="GO" id="GO:0052689">
    <property type="term" value="F:carboxylic ester hydrolase activity"/>
    <property type="evidence" value="ECO:0007669"/>
    <property type="project" value="UniProtKB-ARBA"/>
</dbReference>
<dbReference type="Gene3D" id="3.40.50.1820">
    <property type="entry name" value="alpha/beta hydrolase"/>
    <property type="match status" value="1"/>
</dbReference>
<evidence type="ECO:0000256" key="1">
    <source>
        <dbReference type="ARBA" id="ARBA00008645"/>
    </source>
</evidence>
<comment type="similarity">
    <text evidence="1">Belongs to the AB hydrolase superfamily.</text>
</comment>
<evidence type="ECO:0000313" key="4">
    <source>
        <dbReference type="EMBL" id="CDQ43875.1"/>
    </source>
</evidence>
<dbReference type="PANTHER" id="PTHR22946:SF9">
    <property type="entry name" value="POLYKETIDE TRANSFERASE AF380"/>
    <property type="match status" value="1"/>
</dbReference>
<dbReference type="PANTHER" id="PTHR22946">
    <property type="entry name" value="DIENELACTONE HYDROLASE DOMAIN-CONTAINING PROTEIN-RELATED"/>
    <property type="match status" value="1"/>
</dbReference>
<evidence type="ECO:0000256" key="2">
    <source>
        <dbReference type="ARBA" id="ARBA00022801"/>
    </source>
</evidence>
<proteinExistence type="inferred from homology"/>
<evidence type="ECO:0000259" key="3">
    <source>
        <dbReference type="Pfam" id="PF02129"/>
    </source>
</evidence>
<evidence type="ECO:0000313" key="5">
    <source>
        <dbReference type="Proteomes" id="UP000028864"/>
    </source>
</evidence>
<feature type="domain" description="Xaa-Pro dipeptidyl-peptidase-like" evidence="3">
    <location>
        <begin position="25"/>
        <end position="155"/>
    </location>
</feature>
<dbReference type="InterPro" id="IPR029058">
    <property type="entry name" value="AB_hydrolase_fold"/>
</dbReference>
<reference evidence="4" key="1">
    <citation type="submission" date="2014-05" db="EMBL/GenBank/DDBJ databases">
        <authorList>
            <person name="Urmite Genomes"/>
        </authorList>
    </citation>
    <scope>NUCLEOTIDE SEQUENCE</scope>
    <source>
        <strain evidence="4">DSM 44074</strain>
    </source>
</reference>
<dbReference type="InterPro" id="IPR050261">
    <property type="entry name" value="FrsA_esterase"/>
</dbReference>
<dbReference type="Pfam" id="PF02129">
    <property type="entry name" value="Peptidase_S15"/>
    <property type="match status" value="1"/>
</dbReference>
<keyword evidence="2 4" id="KW-0378">Hydrolase</keyword>
<dbReference type="Proteomes" id="UP000028864">
    <property type="component" value="Unassembled WGS sequence"/>
</dbReference>
<organism evidence="4 5">
    <name type="scientific">Mycolicibacterium neoaurum</name>
    <name type="common">Mycobacterium neoaurum</name>
    <dbReference type="NCBI Taxonomy" id="1795"/>
    <lineage>
        <taxon>Bacteria</taxon>
        <taxon>Bacillati</taxon>
        <taxon>Actinomycetota</taxon>
        <taxon>Actinomycetes</taxon>
        <taxon>Mycobacteriales</taxon>
        <taxon>Mycobacteriaceae</taxon>
        <taxon>Mycolicibacterium</taxon>
    </lineage>
</organism>
<name>A0AAV2WI38_MYCNE</name>
<dbReference type="AlphaFoldDB" id="A0AAV2WI38"/>
<dbReference type="EMBL" id="LK021338">
    <property type="protein sequence ID" value="CDQ43875.1"/>
    <property type="molecule type" value="Genomic_DNA"/>
</dbReference>
<protein>
    <submittedName>
        <fullName evidence="4">Alpha/beta hydrolase fold protein</fullName>
    </submittedName>
</protein>
<dbReference type="InterPro" id="IPR000383">
    <property type="entry name" value="Xaa-Pro-like_dom"/>
</dbReference>
<dbReference type="SUPFAM" id="SSF53474">
    <property type="entry name" value="alpha/beta-Hydrolases"/>
    <property type="match status" value="1"/>
</dbReference>
<gene>
    <name evidence="4" type="ORF">BN1047_01747</name>
</gene>
<sequence>MSTGIAGRYSRAMTQRADLRVPFAGENIAVYLYRPDTGNTPGTDTPCVVMAHGFAGTRDDGLPPYAEAFCAAGYAVALFDYRGFGASTGQPRQLIDIAAQHADYRAVVEWARGLDGIDPNRIVLWGSSFSGGHVLAIAADDPSIAAVVSQAPFTDALPTLAKVAPLTSARITIAAIRDQIRAWRGGPPLLIPAVGAPGTVAAMTAPDAQPGLAAIVGPESLWRNEFAARLMLRFPFYRPVRTARRLTMPVLVCVCDSDTTAPPGSTVTTAERAPRGELRRYPYGHFDIYLDPQVRIDQVEFLDRVLAHRQA</sequence>
<accession>A0AAV2WI38</accession>
<reference evidence="4" key="2">
    <citation type="submission" date="2015-09" db="EMBL/GenBank/DDBJ databases">
        <title>Draft genome sequence of Mycobacterium neoaurum DSM 44074.</title>
        <authorList>
            <person name="Croce O."/>
            <person name="Robert C."/>
            <person name="Raoult D."/>
            <person name="Drancourt M."/>
        </authorList>
    </citation>
    <scope>NUCLEOTIDE SEQUENCE</scope>
    <source>
        <strain evidence="4">DSM 44074</strain>
    </source>
</reference>